<evidence type="ECO:0000313" key="2">
    <source>
        <dbReference type="EMBL" id="MFC3628570.1"/>
    </source>
</evidence>
<sequence>MPDPDKDPDKNMDDKNMDMDQTTRPSLRKGDGPVEPSGSARQPRYDRNTTPDAASGDPTE</sequence>
<accession>A0ABV7U0S4</accession>
<feature type="compositionally biased region" description="Basic and acidic residues" evidence="1">
    <location>
        <begin position="1"/>
        <end position="18"/>
    </location>
</feature>
<dbReference type="Proteomes" id="UP001595539">
    <property type="component" value="Unassembled WGS sequence"/>
</dbReference>
<evidence type="ECO:0000256" key="1">
    <source>
        <dbReference type="SAM" id="MobiDB-lite"/>
    </source>
</evidence>
<protein>
    <submittedName>
        <fullName evidence="2">Uncharacterized protein</fullName>
    </submittedName>
</protein>
<proteinExistence type="predicted"/>
<name>A0ABV7U0S4_9RHOB</name>
<reference evidence="3" key="1">
    <citation type="journal article" date="2019" name="Int. J. Syst. Evol. Microbiol.">
        <title>The Global Catalogue of Microorganisms (GCM) 10K type strain sequencing project: providing services to taxonomists for standard genome sequencing and annotation.</title>
        <authorList>
            <consortium name="The Broad Institute Genomics Platform"/>
            <consortium name="The Broad Institute Genome Sequencing Center for Infectious Disease"/>
            <person name="Wu L."/>
            <person name="Ma J."/>
        </authorList>
    </citation>
    <scope>NUCLEOTIDE SEQUENCE [LARGE SCALE GENOMIC DNA]</scope>
    <source>
        <strain evidence="3">KCTC 42473</strain>
    </source>
</reference>
<evidence type="ECO:0000313" key="3">
    <source>
        <dbReference type="Proteomes" id="UP001595539"/>
    </source>
</evidence>
<gene>
    <name evidence="2" type="ORF">ACFOM8_03840</name>
</gene>
<dbReference type="RefSeq" id="WP_377759471.1">
    <property type="nucleotide sequence ID" value="NZ_JBHRXY010000002.1"/>
</dbReference>
<comment type="caution">
    <text evidence="2">The sequence shown here is derived from an EMBL/GenBank/DDBJ whole genome shotgun (WGS) entry which is preliminary data.</text>
</comment>
<keyword evidence="3" id="KW-1185">Reference proteome</keyword>
<organism evidence="2 3">
    <name type="scientific">Paracoccus angustae</name>
    <dbReference type="NCBI Taxonomy" id="1671480"/>
    <lineage>
        <taxon>Bacteria</taxon>
        <taxon>Pseudomonadati</taxon>
        <taxon>Pseudomonadota</taxon>
        <taxon>Alphaproteobacteria</taxon>
        <taxon>Rhodobacterales</taxon>
        <taxon>Paracoccaceae</taxon>
        <taxon>Paracoccus</taxon>
    </lineage>
</organism>
<dbReference type="EMBL" id="JBHRXY010000002">
    <property type="protein sequence ID" value="MFC3628570.1"/>
    <property type="molecule type" value="Genomic_DNA"/>
</dbReference>
<feature type="region of interest" description="Disordered" evidence="1">
    <location>
        <begin position="1"/>
        <end position="60"/>
    </location>
</feature>